<feature type="compositionally biased region" description="Low complexity" evidence="7">
    <location>
        <begin position="26"/>
        <end position="87"/>
    </location>
</feature>
<feature type="signal peptide" evidence="8">
    <location>
        <begin position="1"/>
        <end position="23"/>
    </location>
</feature>
<dbReference type="InterPro" id="IPR009056">
    <property type="entry name" value="Cyt_c-like_dom"/>
</dbReference>
<evidence type="ECO:0000256" key="3">
    <source>
        <dbReference type="ARBA" id="ARBA00022723"/>
    </source>
</evidence>
<feature type="chain" id="PRO_5041720711" evidence="8">
    <location>
        <begin position="24"/>
        <end position="195"/>
    </location>
</feature>
<reference evidence="10" key="1">
    <citation type="submission" date="2022-02" db="EMBL/GenBank/DDBJ databases">
        <title>Paenibacillus sp. MBLB1832 Whole Genome Shotgun Sequencing.</title>
        <authorList>
            <person name="Hwang C.Y."/>
            <person name="Cho E.-S."/>
            <person name="Seo M.-J."/>
        </authorList>
    </citation>
    <scope>NUCLEOTIDE SEQUENCE</scope>
    <source>
        <strain evidence="10">MBLB1832</strain>
    </source>
</reference>
<feature type="domain" description="Cytochrome c" evidence="9">
    <location>
        <begin position="120"/>
        <end position="195"/>
    </location>
</feature>
<dbReference type="EMBL" id="CP130319">
    <property type="protein sequence ID" value="WNR45935.1"/>
    <property type="molecule type" value="Genomic_DNA"/>
</dbReference>
<keyword evidence="5 6" id="KW-0408">Iron</keyword>
<dbReference type="PANTHER" id="PTHR37823:SF1">
    <property type="entry name" value="CYTOCHROME C-553-LIKE"/>
    <property type="match status" value="1"/>
</dbReference>
<keyword evidence="4" id="KW-0249">Electron transport</keyword>
<keyword evidence="11" id="KW-1185">Reference proteome</keyword>
<evidence type="ECO:0000313" key="11">
    <source>
        <dbReference type="Proteomes" id="UP001304650"/>
    </source>
</evidence>
<dbReference type="KEGG" id="proo:MJB10_07505"/>
<evidence type="ECO:0000256" key="2">
    <source>
        <dbReference type="ARBA" id="ARBA00022617"/>
    </source>
</evidence>
<dbReference type="PROSITE" id="PS51257">
    <property type="entry name" value="PROKAR_LIPOPROTEIN"/>
    <property type="match status" value="1"/>
</dbReference>
<feature type="region of interest" description="Disordered" evidence="7">
    <location>
        <begin position="23"/>
        <end position="117"/>
    </location>
</feature>
<evidence type="ECO:0000256" key="8">
    <source>
        <dbReference type="SAM" id="SignalP"/>
    </source>
</evidence>
<keyword evidence="8" id="KW-0732">Signal</keyword>
<dbReference type="AlphaFoldDB" id="A0AA96RLQ8"/>
<dbReference type="Proteomes" id="UP001304650">
    <property type="component" value="Chromosome"/>
</dbReference>
<evidence type="ECO:0000256" key="5">
    <source>
        <dbReference type="ARBA" id="ARBA00023004"/>
    </source>
</evidence>
<accession>A0AA96RLQ8</accession>
<evidence type="ECO:0000256" key="1">
    <source>
        <dbReference type="ARBA" id="ARBA00022448"/>
    </source>
</evidence>
<evidence type="ECO:0000256" key="4">
    <source>
        <dbReference type="ARBA" id="ARBA00022982"/>
    </source>
</evidence>
<protein>
    <submittedName>
        <fullName evidence="10">Cytochrome c</fullName>
    </submittedName>
</protein>
<keyword evidence="1" id="KW-0813">Transport</keyword>
<dbReference type="PANTHER" id="PTHR37823">
    <property type="entry name" value="CYTOCHROME C-553-LIKE"/>
    <property type="match status" value="1"/>
</dbReference>
<evidence type="ECO:0000259" key="9">
    <source>
        <dbReference type="PROSITE" id="PS51007"/>
    </source>
</evidence>
<evidence type="ECO:0000313" key="10">
    <source>
        <dbReference type="EMBL" id="WNR45935.1"/>
    </source>
</evidence>
<name>A0AA96RLQ8_9BACL</name>
<keyword evidence="2 6" id="KW-0349">Heme</keyword>
<sequence>MLNKWIQATLCGMLLFAASGCSGKEASPAASTPAAATSTPSAAATATAAPTPQVSATTAPAATALPAATASPAAASATPQPQASATPSPKPTPTPAPASATPAPTPTPAVSVKPQETAVSSNAKAELLYKNNCLVCHGEGLAGDYGPDLTKVGARKTKEQIVNQIMNGRVEMPPFKDKLKPEDIDALANWLASKK</sequence>
<dbReference type="Gene3D" id="1.10.760.10">
    <property type="entry name" value="Cytochrome c-like domain"/>
    <property type="match status" value="1"/>
</dbReference>
<dbReference type="GO" id="GO:0020037">
    <property type="term" value="F:heme binding"/>
    <property type="evidence" value="ECO:0007669"/>
    <property type="project" value="InterPro"/>
</dbReference>
<dbReference type="InterPro" id="IPR051811">
    <property type="entry name" value="Cytochrome_c550/c551-like"/>
</dbReference>
<proteinExistence type="predicted"/>
<evidence type="ECO:0000256" key="6">
    <source>
        <dbReference type="PROSITE-ProRule" id="PRU00433"/>
    </source>
</evidence>
<keyword evidence="3 6" id="KW-0479">Metal-binding</keyword>
<dbReference type="SUPFAM" id="SSF46626">
    <property type="entry name" value="Cytochrome c"/>
    <property type="match status" value="1"/>
</dbReference>
<dbReference type="Pfam" id="PF13442">
    <property type="entry name" value="Cytochrome_CBB3"/>
    <property type="match status" value="1"/>
</dbReference>
<dbReference type="PROSITE" id="PS51007">
    <property type="entry name" value="CYTC"/>
    <property type="match status" value="1"/>
</dbReference>
<dbReference type="GO" id="GO:0046872">
    <property type="term" value="F:metal ion binding"/>
    <property type="evidence" value="ECO:0007669"/>
    <property type="project" value="UniProtKB-KW"/>
</dbReference>
<dbReference type="GO" id="GO:0009055">
    <property type="term" value="F:electron transfer activity"/>
    <property type="evidence" value="ECO:0007669"/>
    <property type="project" value="InterPro"/>
</dbReference>
<dbReference type="InterPro" id="IPR036909">
    <property type="entry name" value="Cyt_c-like_dom_sf"/>
</dbReference>
<dbReference type="RefSeq" id="WP_314803113.1">
    <property type="nucleotide sequence ID" value="NZ_CP130319.1"/>
</dbReference>
<evidence type="ECO:0000256" key="7">
    <source>
        <dbReference type="SAM" id="MobiDB-lite"/>
    </source>
</evidence>
<gene>
    <name evidence="10" type="ORF">MJB10_07505</name>
</gene>
<organism evidence="10 11">
    <name type="scientific">Paenibacillus roseopurpureus</name>
    <dbReference type="NCBI Taxonomy" id="2918901"/>
    <lineage>
        <taxon>Bacteria</taxon>
        <taxon>Bacillati</taxon>
        <taxon>Bacillota</taxon>
        <taxon>Bacilli</taxon>
        <taxon>Bacillales</taxon>
        <taxon>Paenibacillaceae</taxon>
        <taxon>Paenibacillus</taxon>
    </lineage>
</organism>